<dbReference type="Proteomes" id="UP000218334">
    <property type="component" value="Unassembled WGS sequence"/>
</dbReference>
<dbReference type="EMBL" id="KZ293434">
    <property type="protein sequence ID" value="PBK68061.1"/>
    <property type="molecule type" value="Genomic_DNA"/>
</dbReference>
<dbReference type="AlphaFoldDB" id="A0A2H3BB04"/>
<feature type="chain" id="PRO_5013574666" description="Alpha/beta-hydrolase" evidence="1">
    <location>
        <begin position="18"/>
        <end position="230"/>
    </location>
</feature>
<reference evidence="3" key="1">
    <citation type="journal article" date="2017" name="Nat. Ecol. Evol.">
        <title>Genome expansion and lineage-specific genetic innovations in the forest pathogenic fungi Armillaria.</title>
        <authorList>
            <person name="Sipos G."/>
            <person name="Prasanna A.N."/>
            <person name="Walter M.C."/>
            <person name="O'Connor E."/>
            <person name="Balint B."/>
            <person name="Krizsan K."/>
            <person name="Kiss B."/>
            <person name="Hess J."/>
            <person name="Varga T."/>
            <person name="Slot J."/>
            <person name="Riley R."/>
            <person name="Boka B."/>
            <person name="Rigling D."/>
            <person name="Barry K."/>
            <person name="Lee J."/>
            <person name="Mihaltcheva S."/>
            <person name="LaButti K."/>
            <person name="Lipzen A."/>
            <person name="Waldron R."/>
            <person name="Moloney N.M."/>
            <person name="Sperisen C."/>
            <person name="Kredics L."/>
            <person name="Vagvoelgyi C."/>
            <person name="Patrignani A."/>
            <person name="Fitzpatrick D."/>
            <person name="Nagy I."/>
            <person name="Doyle S."/>
            <person name="Anderson J.B."/>
            <person name="Grigoriev I.V."/>
            <person name="Gueldener U."/>
            <person name="Muensterkoetter M."/>
            <person name="Nagy L.G."/>
        </authorList>
    </citation>
    <scope>NUCLEOTIDE SEQUENCE [LARGE SCALE GENOMIC DNA]</scope>
    <source>
        <strain evidence="3">28-4</strain>
    </source>
</reference>
<evidence type="ECO:0000313" key="2">
    <source>
        <dbReference type="EMBL" id="PBK68061.1"/>
    </source>
</evidence>
<evidence type="ECO:0000256" key="1">
    <source>
        <dbReference type="SAM" id="SignalP"/>
    </source>
</evidence>
<gene>
    <name evidence="2" type="ORF">ARMSODRAFT_1020090</name>
</gene>
<dbReference type="Gene3D" id="3.40.50.1820">
    <property type="entry name" value="alpha/beta hydrolase"/>
    <property type="match status" value="1"/>
</dbReference>
<sequence>MLLHLFYAAIILGPASILKTPGIPKVDMGDLNAFFRESANVVPYDTVYYFDQLVDHDDPSKETFKQRYRHNTELGGPIMQAKSMRAVLYVTDRTINGVVAQKFGGAAIVLEHRFFWPYPNLNVDKRRDNGDSVGPDNVPWILMGGSYPGGLASRHILDRLRVIGSRASPAGGIVSRFNSDLACVVEFPDAFHTIPVLNGDSINAPYGVWGVKNKRLFFANGKCEGDGCLL</sequence>
<protein>
    <recommendedName>
        <fullName evidence="4">Alpha/beta-hydrolase</fullName>
    </recommendedName>
</protein>
<keyword evidence="1" id="KW-0732">Signal</keyword>
<proteinExistence type="predicted"/>
<evidence type="ECO:0000313" key="3">
    <source>
        <dbReference type="Proteomes" id="UP000218334"/>
    </source>
</evidence>
<organism evidence="2 3">
    <name type="scientific">Armillaria solidipes</name>
    <dbReference type="NCBI Taxonomy" id="1076256"/>
    <lineage>
        <taxon>Eukaryota</taxon>
        <taxon>Fungi</taxon>
        <taxon>Dikarya</taxon>
        <taxon>Basidiomycota</taxon>
        <taxon>Agaricomycotina</taxon>
        <taxon>Agaricomycetes</taxon>
        <taxon>Agaricomycetidae</taxon>
        <taxon>Agaricales</taxon>
        <taxon>Marasmiineae</taxon>
        <taxon>Physalacriaceae</taxon>
        <taxon>Armillaria</taxon>
    </lineage>
</organism>
<dbReference type="InterPro" id="IPR029058">
    <property type="entry name" value="AB_hydrolase_fold"/>
</dbReference>
<evidence type="ECO:0008006" key="4">
    <source>
        <dbReference type="Google" id="ProtNLM"/>
    </source>
</evidence>
<feature type="signal peptide" evidence="1">
    <location>
        <begin position="1"/>
        <end position="17"/>
    </location>
</feature>
<name>A0A2H3BB04_9AGAR</name>
<keyword evidence="3" id="KW-1185">Reference proteome</keyword>
<accession>A0A2H3BB04</accession>